<protein>
    <submittedName>
        <fullName evidence="2">Uncharacterized protein</fullName>
    </submittedName>
</protein>
<accession>A0AAE1VIF1</accession>
<dbReference type="AlphaFoldDB" id="A0AAE1VIF1"/>
<name>A0AAE1VIF1_9SOLA</name>
<feature type="region of interest" description="Disordered" evidence="1">
    <location>
        <begin position="1"/>
        <end position="20"/>
    </location>
</feature>
<dbReference type="EMBL" id="JAVYJV010000005">
    <property type="protein sequence ID" value="KAK4370222.1"/>
    <property type="molecule type" value="Genomic_DNA"/>
</dbReference>
<sequence length="173" mass="19368">MGTKCSSKKKVPLSPLPPPQAPAPPNNYDYPYGCYGAIVVYLEGMHWYTTWQPHYVSKAEPGISATSLCTKFHQVRRNLKELGFQSLFVRGESVNTSMDSSTGRVCMFLDEYYEAPRRQGEVDLNELVAQHPMYSNVKKLLCLEGPKSLPFDEDGNFLGDSTDCSLDDDVDEA</sequence>
<keyword evidence="3" id="KW-1185">Reference proteome</keyword>
<gene>
    <name evidence="2" type="ORF">RND71_009697</name>
</gene>
<evidence type="ECO:0000313" key="2">
    <source>
        <dbReference type="EMBL" id="KAK4370222.1"/>
    </source>
</evidence>
<feature type="compositionally biased region" description="Basic residues" evidence="1">
    <location>
        <begin position="1"/>
        <end position="11"/>
    </location>
</feature>
<proteinExistence type="predicted"/>
<reference evidence="2" key="1">
    <citation type="submission" date="2023-12" db="EMBL/GenBank/DDBJ databases">
        <title>Genome assembly of Anisodus tanguticus.</title>
        <authorList>
            <person name="Wang Y.-J."/>
        </authorList>
    </citation>
    <scope>NUCLEOTIDE SEQUENCE</scope>
    <source>
        <strain evidence="2">KB-2021</strain>
        <tissue evidence="2">Leaf</tissue>
    </source>
</reference>
<evidence type="ECO:0000256" key="1">
    <source>
        <dbReference type="SAM" id="MobiDB-lite"/>
    </source>
</evidence>
<comment type="caution">
    <text evidence="2">The sequence shown here is derived from an EMBL/GenBank/DDBJ whole genome shotgun (WGS) entry which is preliminary data.</text>
</comment>
<dbReference type="Proteomes" id="UP001291623">
    <property type="component" value="Unassembled WGS sequence"/>
</dbReference>
<organism evidence="2 3">
    <name type="scientific">Anisodus tanguticus</name>
    <dbReference type="NCBI Taxonomy" id="243964"/>
    <lineage>
        <taxon>Eukaryota</taxon>
        <taxon>Viridiplantae</taxon>
        <taxon>Streptophyta</taxon>
        <taxon>Embryophyta</taxon>
        <taxon>Tracheophyta</taxon>
        <taxon>Spermatophyta</taxon>
        <taxon>Magnoliopsida</taxon>
        <taxon>eudicotyledons</taxon>
        <taxon>Gunneridae</taxon>
        <taxon>Pentapetalae</taxon>
        <taxon>asterids</taxon>
        <taxon>lamiids</taxon>
        <taxon>Solanales</taxon>
        <taxon>Solanaceae</taxon>
        <taxon>Solanoideae</taxon>
        <taxon>Hyoscyameae</taxon>
        <taxon>Anisodus</taxon>
    </lineage>
</organism>
<evidence type="ECO:0000313" key="3">
    <source>
        <dbReference type="Proteomes" id="UP001291623"/>
    </source>
</evidence>